<evidence type="ECO:0000256" key="4">
    <source>
        <dbReference type="ARBA" id="ARBA00022490"/>
    </source>
</evidence>
<evidence type="ECO:0000256" key="11">
    <source>
        <dbReference type="SAM" id="MobiDB-lite"/>
    </source>
</evidence>
<proteinExistence type="inferred from homology"/>
<feature type="region of interest" description="Disordered" evidence="11">
    <location>
        <begin position="14"/>
        <end position="109"/>
    </location>
</feature>
<feature type="compositionally biased region" description="Acidic residues" evidence="11">
    <location>
        <begin position="79"/>
        <end position="98"/>
    </location>
</feature>
<gene>
    <name evidence="12" type="ORF">Adt_14844</name>
</gene>
<dbReference type="Proteomes" id="UP001604336">
    <property type="component" value="Unassembled WGS sequence"/>
</dbReference>
<dbReference type="Pfam" id="PF15264">
    <property type="entry name" value="TSSC4"/>
    <property type="match status" value="1"/>
</dbReference>
<name>A0ABD1U0S0_9LAMI</name>
<evidence type="ECO:0000256" key="6">
    <source>
        <dbReference type="ARBA" id="ARBA00022728"/>
    </source>
</evidence>
<evidence type="ECO:0000256" key="8">
    <source>
        <dbReference type="ARBA" id="ARBA00023242"/>
    </source>
</evidence>
<dbReference type="PANTHER" id="PTHR13445:SF3">
    <property type="entry name" value="U5 SMALL NUCLEAR RIBONUCLEOPROTEIN TSSC4"/>
    <property type="match status" value="1"/>
</dbReference>
<dbReference type="GO" id="GO:0008380">
    <property type="term" value="P:RNA splicing"/>
    <property type="evidence" value="ECO:0007669"/>
    <property type="project" value="UniProtKB-KW"/>
</dbReference>
<evidence type="ECO:0000256" key="7">
    <source>
        <dbReference type="ARBA" id="ARBA00023187"/>
    </source>
</evidence>
<reference evidence="13" key="1">
    <citation type="submission" date="2024-07" db="EMBL/GenBank/DDBJ databases">
        <title>Two chromosome-level genome assemblies of Korean endemic species Abeliophyllum distichum and Forsythia ovata (Oleaceae).</title>
        <authorList>
            <person name="Jang H."/>
        </authorList>
    </citation>
    <scope>NUCLEOTIDE SEQUENCE [LARGE SCALE GENOMIC DNA]</scope>
</reference>
<dbReference type="AlphaFoldDB" id="A0ABD1U0S0"/>
<feature type="compositionally biased region" description="Basic and acidic residues" evidence="11">
    <location>
        <begin position="32"/>
        <end position="47"/>
    </location>
</feature>
<keyword evidence="13" id="KW-1185">Reference proteome</keyword>
<sequence length="444" mass="50088">MEDSFTVRVDKVFGSLGNTASSVSVNPSLWRLTDDEIKRQEWNRNKEEDEDEDGESEPSDYPSLNQDDSGPQPNNPETDVGETDLQELSDFEEEDEINGETKNHSTNSVEDEVWDVQSLIGRDCTLDYEEEEDEYDKVAVCREVAGDRLYMKDVKVADYGFDRLNTYGELPNTFHDVVRDPRANHMAAKLRLKEDAEAAGNIDSLQFAGNSVAQDVETEDLNQVEVDGYNPKSILKKRGSHIESHIDSKTEKRVRFRLNSECSTQNHEEQQASGASDLVSEPCSRDDVAAPQEASDLLEYSSGVPDYMKNPSKYTRYTFDSSEDMDEQSNQKAYMDLFHQLRKGNTENSLQDDTCSDIPKLVVFTPKKKPEDDFMVKTRNESLGDNSKKGLPLGVAEEDAQDSEVSAMEEDEPYIAIDKGSSSLQKPGRQYRSRTSTYADDTLT</sequence>
<feature type="compositionally biased region" description="Basic and acidic residues" evidence="11">
    <location>
        <begin position="374"/>
        <end position="388"/>
    </location>
</feature>
<dbReference type="GO" id="GO:0005681">
    <property type="term" value="C:spliceosomal complex"/>
    <property type="evidence" value="ECO:0007669"/>
    <property type="project" value="UniProtKB-KW"/>
</dbReference>
<evidence type="ECO:0000256" key="3">
    <source>
        <dbReference type="ARBA" id="ARBA00010362"/>
    </source>
</evidence>
<feature type="region of interest" description="Disordered" evidence="11">
    <location>
        <begin position="262"/>
        <end position="290"/>
    </location>
</feature>
<dbReference type="EMBL" id="JBFOLK010000004">
    <property type="protein sequence ID" value="KAL2518597.1"/>
    <property type="molecule type" value="Genomic_DNA"/>
</dbReference>
<dbReference type="PANTHER" id="PTHR13445">
    <property type="entry name" value="TUMOR SUPPRESSING SUBTRANSFERABLE CANDIDATE 4 TSSC4"/>
    <property type="match status" value="1"/>
</dbReference>
<feature type="region of interest" description="Disordered" evidence="11">
    <location>
        <begin position="374"/>
        <end position="444"/>
    </location>
</feature>
<keyword evidence="5" id="KW-0507">mRNA processing</keyword>
<comment type="caution">
    <text evidence="12">The sequence shown here is derived from an EMBL/GenBank/DDBJ whole genome shotgun (WGS) entry which is preliminary data.</text>
</comment>
<keyword evidence="4" id="KW-0963">Cytoplasm</keyword>
<protein>
    <recommendedName>
        <fullName evidence="9">U5 small nuclear ribonucleoprotein TSSC4</fullName>
    </recommendedName>
</protein>
<dbReference type="GO" id="GO:0005737">
    <property type="term" value="C:cytoplasm"/>
    <property type="evidence" value="ECO:0007669"/>
    <property type="project" value="UniProtKB-SubCell"/>
</dbReference>
<feature type="compositionally biased region" description="Polar residues" evidence="11">
    <location>
        <begin position="62"/>
        <end position="77"/>
    </location>
</feature>
<keyword evidence="8" id="KW-0539">Nucleus</keyword>
<feature type="compositionally biased region" description="Acidic residues" evidence="11">
    <location>
        <begin position="396"/>
        <end position="413"/>
    </location>
</feature>
<organism evidence="12 13">
    <name type="scientific">Abeliophyllum distichum</name>
    <dbReference type="NCBI Taxonomy" id="126358"/>
    <lineage>
        <taxon>Eukaryota</taxon>
        <taxon>Viridiplantae</taxon>
        <taxon>Streptophyta</taxon>
        <taxon>Embryophyta</taxon>
        <taxon>Tracheophyta</taxon>
        <taxon>Spermatophyta</taxon>
        <taxon>Magnoliopsida</taxon>
        <taxon>eudicotyledons</taxon>
        <taxon>Gunneridae</taxon>
        <taxon>Pentapetalae</taxon>
        <taxon>asterids</taxon>
        <taxon>lamiids</taxon>
        <taxon>Lamiales</taxon>
        <taxon>Oleaceae</taxon>
        <taxon>Forsythieae</taxon>
        <taxon>Abeliophyllum</taxon>
    </lineage>
</organism>
<evidence type="ECO:0000313" key="13">
    <source>
        <dbReference type="Proteomes" id="UP001604336"/>
    </source>
</evidence>
<evidence type="ECO:0000256" key="2">
    <source>
        <dbReference type="ARBA" id="ARBA00004496"/>
    </source>
</evidence>
<evidence type="ECO:0000256" key="1">
    <source>
        <dbReference type="ARBA" id="ARBA00004123"/>
    </source>
</evidence>
<keyword evidence="6" id="KW-0747">Spliceosome</keyword>
<feature type="compositionally biased region" description="Polar residues" evidence="11">
    <location>
        <begin position="16"/>
        <end position="27"/>
    </location>
</feature>
<accession>A0ABD1U0S0</accession>
<evidence type="ECO:0000256" key="5">
    <source>
        <dbReference type="ARBA" id="ARBA00022664"/>
    </source>
</evidence>
<evidence type="ECO:0000256" key="10">
    <source>
        <dbReference type="ARBA" id="ARBA00045970"/>
    </source>
</evidence>
<comment type="subcellular location">
    <subcellularLocation>
        <location evidence="2">Cytoplasm</location>
    </subcellularLocation>
    <subcellularLocation>
        <location evidence="1">Nucleus</location>
    </subcellularLocation>
</comment>
<comment type="function">
    <text evidence="10">Protein associated with the U5 snRNP, during its maturation and its post-splicing recycling and which is required for spliceosomal tri-snRNP complex assembly in the nucleus. Has a molecular sequestering activity and transiently hinders SNRNP200 binding sites for constitutive splicing factors that intervene later during the assembly of the spliceosome and splicing. Together with its molecular sequestering activity, may also function as a molecular adapter and placeholder, coordinating the assembly of the U5 snRNP and its association with the U4/U6 di-snRNP.</text>
</comment>
<dbReference type="GO" id="GO:0006397">
    <property type="term" value="P:mRNA processing"/>
    <property type="evidence" value="ECO:0007669"/>
    <property type="project" value="UniProtKB-KW"/>
</dbReference>
<evidence type="ECO:0000313" key="12">
    <source>
        <dbReference type="EMBL" id="KAL2518597.1"/>
    </source>
</evidence>
<keyword evidence="7" id="KW-0508">mRNA splicing</keyword>
<feature type="compositionally biased region" description="Polar residues" evidence="11">
    <location>
        <begin position="433"/>
        <end position="444"/>
    </location>
</feature>
<dbReference type="InterPro" id="IPR029338">
    <property type="entry name" value="TSSC4"/>
</dbReference>
<comment type="similarity">
    <text evidence="3">Belongs to the TSSC4 family.</text>
</comment>
<evidence type="ECO:0000256" key="9">
    <source>
        <dbReference type="ARBA" id="ARBA00035304"/>
    </source>
</evidence>
<feature type="compositionally biased region" description="Acidic residues" evidence="11">
    <location>
        <begin position="48"/>
        <end position="58"/>
    </location>
</feature>